<dbReference type="InterPro" id="IPR016461">
    <property type="entry name" value="COMT-like"/>
</dbReference>
<proteinExistence type="predicted"/>
<protein>
    <submittedName>
        <fullName evidence="5">Methyltransferase</fullName>
    </submittedName>
</protein>
<dbReference type="GO" id="GO:0008168">
    <property type="term" value="F:methyltransferase activity"/>
    <property type="evidence" value="ECO:0007669"/>
    <property type="project" value="UniProtKB-KW"/>
</dbReference>
<accession>A0ABW3G2T9</accession>
<comment type="caution">
    <text evidence="5">The sequence shown here is derived from an EMBL/GenBank/DDBJ whole genome shotgun (WGS) entry which is preliminary data.</text>
</comment>
<reference evidence="6" key="1">
    <citation type="journal article" date="2019" name="Int. J. Syst. Evol. Microbiol.">
        <title>The Global Catalogue of Microorganisms (GCM) 10K type strain sequencing project: providing services to taxonomists for standard genome sequencing and annotation.</title>
        <authorList>
            <consortium name="The Broad Institute Genomics Platform"/>
            <consortium name="The Broad Institute Genome Sequencing Center for Infectious Disease"/>
            <person name="Wu L."/>
            <person name="Ma J."/>
        </authorList>
    </citation>
    <scope>NUCLEOTIDE SEQUENCE [LARGE SCALE GENOMIC DNA]</scope>
    <source>
        <strain evidence="6">CCUG 56401</strain>
    </source>
</reference>
<keyword evidence="3" id="KW-0949">S-adenosyl-L-methionine</keyword>
<dbReference type="EMBL" id="JBHTIW010000029">
    <property type="protein sequence ID" value="MFD0923159.1"/>
    <property type="molecule type" value="Genomic_DNA"/>
</dbReference>
<name>A0ABW3G2T9_9PSEU</name>
<keyword evidence="1 5" id="KW-0489">Methyltransferase</keyword>
<evidence type="ECO:0000256" key="3">
    <source>
        <dbReference type="ARBA" id="ARBA00022691"/>
    </source>
</evidence>
<evidence type="ECO:0000256" key="1">
    <source>
        <dbReference type="ARBA" id="ARBA00022603"/>
    </source>
</evidence>
<sequence length="135" mass="14531">MVDDPDPELRSGALADRCELVAGDARESAPAGADLYVLRAVLHNWDDETAVRILTNCARAGRPGARVAVIEMVLPEEATPSPMAAVSDLDMFVLFGSGERTESEFVELFRRAGLDYAGSRPASGLTHLMECRIPS</sequence>
<dbReference type="RefSeq" id="WP_345601111.1">
    <property type="nucleotide sequence ID" value="NZ_BAABLT010000028.1"/>
</dbReference>
<dbReference type="InterPro" id="IPR029063">
    <property type="entry name" value="SAM-dependent_MTases_sf"/>
</dbReference>
<gene>
    <name evidence="5" type="ORF">ACFQ16_25730</name>
</gene>
<dbReference type="GO" id="GO:0032259">
    <property type="term" value="P:methylation"/>
    <property type="evidence" value="ECO:0007669"/>
    <property type="project" value="UniProtKB-KW"/>
</dbReference>
<dbReference type="Pfam" id="PF00891">
    <property type="entry name" value="Methyltransf_2"/>
    <property type="match status" value="1"/>
</dbReference>
<dbReference type="Gene3D" id="3.40.50.150">
    <property type="entry name" value="Vaccinia Virus protein VP39"/>
    <property type="match status" value="1"/>
</dbReference>
<evidence type="ECO:0000313" key="6">
    <source>
        <dbReference type="Proteomes" id="UP001597018"/>
    </source>
</evidence>
<evidence type="ECO:0000259" key="4">
    <source>
        <dbReference type="Pfam" id="PF00891"/>
    </source>
</evidence>
<feature type="domain" description="O-methyltransferase C-terminal" evidence="4">
    <location>
        <begin position="12"/>
        <end position="114"/>
    </location>
</feature>
<keyword evidence="2" id="KW-0808">Transferase</keyword>
<dbReference type="PANTHER" id="PTHR43712:SF2">
    <property type="entry name" value="O-METHYLTRANSFERASE CICE"/>
    <property type="match status" value="1"/>
</dbReference>
<dbReference type="Proteomes" id="UP001597018">
    <property type="component" value="Unassembled WGS sequence"/>
</dbReference>
<evidence type="ECO:0000313" key="5">
    <source>
        <dbReference type="EMBL" id="MFD0923159.1"/>
    </source>
</evidence>
<dbReference type="SUPFAM" id="SSF53335">
    <property type="entry name" value="S-adenosyl-L-methionine-dependent methyltransferases"/>
    <property type="match status" value="1"/>
</dbReference>
<organism evidence="5 6">
    <name type="scientific">Saccharopolyspora rosea</name>
    <dbReference type="NCBI Taxonomy" id="524884"/>
    <lineage>
        <taxon>Bacteria</taxon>
        <taxon>Bacillati</taxon>
        <taxon>Actinomycetota</taxon>
        <taxon>Actinomycetes</taxon>
        <taxon>Pseudonocardiales</taxon>
        <taxon>Pseudonocardiaceae</taxon>
        <taxon>Saccharopolyspora</taxon>
    </lineage>
</organism>
<dbReference type="InterPro" id="IPR001077">
    <property type="entry name" value="COMT_C"/>
</dbReference>
<dbReference type="PROSITE" id="PS51683">
    <property type="entry name" value="SAM_OMT_II"/>
    <property type="match status" value="1"/>
</dbReference>
<evidence type="ECO:0000256" key="2">
    <source>
        <dbReference type="ARBA" id="ARBA00022679"/>
    </source>
</evidence>
<keyword evidence="6" id="KW-1185">Reference proteome</keyword>
<dbReference type="PANTHER" id="PTHR43712">
    <property type="entry name" value="PUTATIVE (AFU_ORTHOLOGUE AFUA_4G14580)-RELATED"/>
    <property type="match status" value="1"/>
</dbReference>